<dbReference type="GO" id="GO:0016787">
    <property type="term" value="F:hydrolase activity"/>
    <property type="evidence" value="ECO:0007669"/>
    <property type="project" value="UniProtKB-KW"/>
</dbReference>
<feature type="transmembrane region" description="Helical" evidence="3">
    <location>
        <begin position="48"/>
        <end position="71"/>
    </location>
</feature>
<name>A0A9X2MRJ1_9BACL</name>
<evidence type="ECO:0000313" key="5">
    <source>
        <dbReference type="EMBL" id="MCR2806983.1"/>
    </source>
</evidence>
<keyword evidence="3" id="KW-1133">Transmembrane helix</keyword>
<sequence>MGASLNDFRRVPSGRNWTKDWSSDGQMADVAGSKIGANDKGTVVGVRALVRIGKVFSFLVTMTGVGIWCVIRRSPAPFIRWFRRLPDPGPSAPLHLADYERMVDTHRNLEYPSRYGSNRLDLYHPKEGRDKLPTILWVHGGGFVSGDKSGTAYWCTMMASQGYTVVSMNYEVAPEAKYPAPVVQMSEVYDYLSVIAGDYPTLDMSRLIIGGDSAGAQIASQFIAIQTNPELAGLTGIEQVVPKGALLAALLYCGPYNVNRLADAKGRLARFYLNHLGWAYIGERGWRNSAKAAHASTVHYATGNYPPTFITDGNTGSFEKHGRELAERLRSRGVPVTSLFYPMSHGIVHHEYQFKLDTAEAGECFEMTLSFLEECLGRGNSIRRIDHQENSG</sequence>
<dbReference type="EMBL" id="JANIPJ010000021">
    <property type="protein sequence ID" value="MCR2806983.1"/>
    <property type="molecule type" value="Genomic_DNA"/>
</dbReference>
<keyword evidence="3" id="KW-0812">Transmembrane</keyword>
<comment type="caution">
    <text evidence="5">The sequence shown here is derived from an EMBL/GenBank/DDBJ whole genome shotgun (WGS) entry which is preliminary data.</text>
</comment>
<dbReference type="Gene3D" id="3.40.50.1820">
    <property type="entry name" value="alpha/beta hydrolase"/>
    <property type="match status" value="1"/>
</dbReference>
<accession>A0A9X2MRJ1</accession>
<reference evidence="5" key="1">
    <citation type="submission" date="2022-08" db="EMBL/GenBank/DDBJ databases">
        <title>The genomic sequence of strain Paenibacillus sp. SCIV0701.</title>
        <authorList>
            <person name="Zhao H."/>
        </authorList>
    </citation>
    <scope>NUCLEOTIDE SEQUENCE</scope>
    <source>
        <strain evidence="5">SCIV0701</strain>
    </source>
</reference>
<dbReference type="PANTHER" id="PTHR48081:SF6">
    <property type="entry name" value="PEPTIDASE S9 PROLYL OLIGOPEPTIDASE CATALYTIC DOMAIN-CONTAINING PROTEIN"/>
    <property type="match status" value="1"/>
</dbReference>
<dbReference type="Proteomes" id="UP001141950">
    <property type="component" value="Unassembled WGS sequence"/>
</dbReference>
<evidence type="ECO:0000256" key="2">
    <source>
        <dbReference type="ARBA" id="ARBA00022801"/>
    </source>
</evidence>
<protein>
    <submittedName>
        <fullName evidence="5">Alpha/beta hydrolase</fullName>
    </submittedName>
</protein>
<keyword evidence="3" id="KW-0472">Membrane</keyword>
<dbReference type="InterPro" id="IPR002168">
    <property type="entry name" value="Lipase_GDXG_HIS_AS"/>
</dbReference>
<comment type="similarity">
    <text evidence="1">Belongs to the 'GDXG' lipolytic enzyme family.</text>
</comment>
<keyword evidence="6" id="KW-1185">Reference proteome</keyword>
<feature type="domain" description="BD-FAE-like" evidence="4">
    <location>
        <begin position="120"/>
        <end position="315"/>
    </location>
</feature>
<organism evidence="5 6">
    <name type="scientific">Paenibacillus soyae</name>
    <dbReference type="NCBI Taxonomy" id="2969249"/>
    <lineage>
        <taxon>Bacteria</taxon>
        <taxon>Bacillati</taxon>
        <taxon>Bacillota</taxon>
        <taxon>Bacilli</taxon>
        <taxon>Bacillales</taxon>
        <taxon>Paenibacillaceae</taxon>
        <taxon>Paenibacillus</taxon>
    </lineage>
</organism>
<dbReference type="InterPro" id="IPR049492">
    <property type="entry name" value="BD-FAE-like_dom"/>
</dbReference>
<keyword evidence="2 5" id="KW-0378">Hydrolase</keyword>
<dbReference type="PROSITE" id="PS01173">
    <property type="entry name" value="LIPASE_GDXG_HIS"/>
    <property type="match status" value="1"/>
</dbReference>
<evidence type="ECO:0000256" key="1">
    <source>
        <dbReference type="ARBA" id="ARBA00010515"/>
    </source>
</evidence>
<dbReference type="InterPro" id="IPR029058">
    <property type="entry name" value="AB_hydrolase_fold"/>
</dbReference>
<dbReference type="PANTHER" id="PTHR48081">
    <property type="entry name" value="AB HYDROLASE SUPERFAMILY PROTEIN C4A8.06C"/>
    <property type="match status" value="1"/>
</dbReference>
<dbReference type="InterPro" id="IPR050300">
    <property type="entry name" value="GDXG_lipolytic_enzyme"/>
</dbReference>
<evidence type="ECO:0000256" key="3">
    <source>
        <dbReference type="SAM" id="Phobius"/>
    </source>
</evidence>
<dbReference type="AlphaFoldDB" id="A0A9X2MRJ1"/>
<evidence type="ECO:0000259" key="4">
    <source>
        <dbReference type="Pfam" id="PF20434"/>
    </source>
</evidence>
<proteinExistence type="inferred from homology"/>
<dbReference type="SUPFAM" id="SSF53474">
    <property type="entry name" value="alpha/beta-Hydrolases"/>
    <property type="match status" value="1"/>
</dbReference>
<gene>
    <name evidence="5" type="ORF">NQZ67_24155</name>
</gene>
<dbReference type="Pfam" id="PF20434">
    <property type="entry name" value="BD-FAE"/>
    <property type="match status" value="1"/>
</dbReference>
<evidence type="ECO:0000313" key="6">
    <source>
        <dbReference type="Proteomes" id="UP001141950"/>
    </source>
</evidence>